<dbReference type="Proteomes" id="UP001138793">
    <property type="component" value="Unassembled WGS sequence"/>
</dbReference>
<evidence type="ECO:0000313" key="3">
    <source>
        <dbReference type="Proteomes" id="UP001138793"/>
    </source>
</evidence>
<keyword evidence="1" id="KW-0732">Signal</keyword>
<evidence type="ECO:0000313" key="2">
    <source>
        <dbReference type="EMBL" id="MBP2079719.1"/>
    </source>
</evidence>
<feature type="chain" id="PRO_5040903555" description="Phr family secreted Rap phosphatase inhibitor" evidence="1">
    <location>
        <begin position="22"/>
        <end position="49"/>
    </location>
</feature>
<protein>
    <recommendedName>
        <fullName evidence="4">Phr family secreted Rap phosphatase inhibitor</fullName>
    </recommendedName>
</protein>
<evidence type="ECO:0000256" key="1">
    <source>
        <dbReference type="SAM" id="SignalP"/>
    </source>
</evidence>
<name>A0A9X1CDF0_9BACI</name>
<dbReference type="RefSeq" id="WP_187773739.1">
    <property type="nucleotide sequence ID" value="NZ_JAGGMB010000020.1"/>
</dbReference>
<reference evidence="2" key="1">
    <citation type="submission" date="2021-03" db="EMBL/GenBank/DDBJ databases">
        <title>Genomic Encyclopedia of Type Strains, Phase IV (KMG-IV): sequencing the most valuable type-strain genomes for metagenomic binning, comparative biology and taxonomic classification.</title>
        <authorList>
            <person name="Goeker M."/>
        </authorList>
    </citation>
    <scope>NUCLEOTIDE SEQUENCE</scope>
    <source>
        <strain evidence="2">DSM 107338</strain>
    </source>
</reference>
<evidence type="ECO:0008006" key="4">
    <source>
        <dbReference type="Google" id="ProtNLM"/>
    </source>
</evidence>
<feature type="signal peptide" evidence="1">
    <location>
        <begin position="1"/>
        <end position="21"/>
    </location>
</feature>
<comment type="caution">
    <text evidence="2">The sequence shown here is derived from an EMBL/GenBank/DDBJ whole genome shotgun (WGS) entry which is preliminary data.</text>
</comment>
<sequence>MKKLISGIALTVVLATGFFFAQGAQQDDFKIAGEQEPSIFSVSSSSVFF</sequence>
<dbReference type="AlphaFoldDB" id="A0A9X1CDF0"/>
<keyword evidence="3" id="KW-1185">Reference proteome</keyword>
<dbReference type="EMBL" id="JAGGMB010000020">
    <property type="protein sequence ID" value="MBP2079719.1"/>
    <property type="molecule type" value="Genomic_DNA"/>
</dbReference>
<proteinExistence type="predicted"/>
<accession>A0A9X1CDF0</accession>
<gene>
    <name evidence="2" type="ORF">J2Z64_004018</name>
</gene>
<organism evidence="2 3">
    <name type="scientific">Oceanobacillus polygoni</name>
    <dbReference type="NCBI Taxonomy" id="1235259"/>
    <lineage>
        <taxon>Bacteria</taxon>
        <taxon>Bacillati</taxon>
        <taxon>Bacillota</taxon>
        <taxon>Bacilli</taxon>
        <taxon>Bacillales</taxon>
        <taxon>Bacillaceae</taxon>
        <taxon>Oceanobacillus</taxon>
    </lineage>
</organism>